<keyword evidence="9" id="KW-1185">Reference proteome</keyword>
<organism evidence="8 9">
    <name type="scientific">Pigmentiphaga soli</name>
    <dbReference type="NCBI Taxonomy" id="1007095"/>
    <lineage>
        <taxon>Bacteria</taxon>
        <taxon>Pseudomonadati</taxon>
        <taxon>Pseudomonadota</taxon>
        <taxon>Betaproteobacteria</taxon>
        <taxon>Burkholderiales</taxon>
        <taxon>Alcaligenaceae</taxon>
        <taxon>Pigmentiphaga</taxon>
    </lineage>
</organism>
<keyword evidence="5 6" id="KW-0472">Membrane</keyword>
<evidence type="ECO:0000256" key="1">
    <source>
        <dbReference type="ARBA" id="ARBA00004651"/>
    </source>
</evidence>
<dbReference type="RefSeq" id="WP_345250737.1">
    <property type="nucleotide sequence ID" value="NZ_BAABFO010000015.1"/>
</dbReference>
<gene>
    <name evidence="8" type="ORF">GCM10023144_30660</name>
</gene>
<evidence type="ECO:0000256" key="3">
    <source>
        <dbReference type="ARBA" id="ARBA00022692"/>
    </source>
</evidence>
<dbReference type="InterPro" id="IPR018076">
    <property type="entry name" value="T2SS_GspF_dom"/>
</dbReference>
<protein>
    <recommendedName>
        <fullName evidence="7">Type II secretion system protein GspF domain-containing protein</fullName>
    </recommendedName>
</protein>
<comment type="caution">
    <text evidence="8">The sequence shown here is derived from an EMBL/GenBank/DDBJ whole genome shotgun (WGS) entry which is preliminary data.</text>
</comment>
<evidence type="ECO:0000259" key="7">
    <source>
        <dbReference type="Pfam" id="PF00482"/>
    </source>
</evidence>
<feature type="transmembrane region" description="Helical" evidence="6">
    <location>
        <begin position="125"/>
        <end position="146"/>
    </location>
</feature>
<accession>A0ABP8H9U4</accession>
<evidence type="ECO:0000313" key="9">
    <source>
        <dbReference type="Proteomes" id="UP001501671"/>
    </source>
</evidence>
<keyword evidence="4 6" id="KW-1133">Transmembrane helix</keyword>
<keyword evidence="3 6" id="KW-0812">Transmembrane</keyword>
<reference evidence="9" key="1">
    <citation type="journal article" date="2019" name="Int. J. Syst. Evol. Microbiol.">
        <title>The Global Catalogue of Microorganisms (GCM) 10K type strain sequencing project: providing services to taxonomists for standard genome sequencing and annotation.</title>
        <authorList>
            <consortium name="The Broad Institute Genomics Platform"/>
            <consortium name="The Broad Institute Genome Sequencing Center for Infectious Disease"/>
            <person name="Wu L."/>
            <person name="Ma J."/>
        </authorList>
    </citation>
    <scope>NUCLEOTIDE SEQUENCE [LARGE SCALE GENOMIC DNA]</scope>
    <source>
        <strain evidence="9">JCM 17666</strain>
    </source>
</reference>
<feature type="transmembrane region" description="Helical" evidence="6">
    <location>
        <begin position="95"/>
        <end position="119"/>
    </location>
</feature>
<comment type="subcellular location">
    <subcellularLocation>
        <location evidence="1">Cell membrane</location>
        <topology evidence="1">Multi-pass membrane protein</topology>
    </subcellularLocation>
</comment>
<evidence type="ECO:0000256" key="6">
    <source>
        <dbReference type="SAM" id="Phobius"/>
    </source>
</evidence>
<sequence length="303" mass="31938">MAPPTEMPSAAMLAVPWLAAVAAAIGAAAAAAWLHAWLAHSAPPALLQRRPLPYRVWGRLAAAAGRAASGWLSPRRRRAIERGLGRAGLRHELDAVHYHGMQCMAGTLLAAAGVALAAAAGASPMAMAGTGLAGAASGAALPACWLRERVRERNRRIVRALPFMLDMATLCVEAGLGLPAALQQAAAKGPAGPLRDELMRLHGDVRAGLPRTQALRDLADRVDEPALRALVHALVQADTLGMNLAPLLRAQSDQRRTERFLQAEKLALEAPVKMLLPLIACIFPCTFVVIAFPIAVRLLELAG</sequence>
<feature type="domain" description="Type II secretion system protein GspF" evidence="7">
    <location>
        <begin position="169"/>
        <end position="290"/>
    </location>
</feature>
<evidence type="ECO:0000256" key="4">
    <source>
        <dbReference type="ARBA" id="ARBA00022989"/>
    </source>
</evidence>
<feature type="transmembrane region" description="Helical" evidence="6">
    <location>
        <begin position="275"/>
        <end position="296"/>
    </location>
</feature>
<evidence type="ECO:0000313" key="8">
    <source>
        <dbReference type="EMBL" id="GAA4336397.1"/>
    </source>
</evidence>
<name>A0ABP8H9U4_9BURK</name>
<evidence type="ECO:0000256" key="5">
    <source>
        <dbReference type="ARBA" id="ARBA00023136"/>
    </source>
</evidence>
<dbReference type="PANTHER" id="PTHR35007:SF2">
    <property type="entry name" value="PILUS ASSEMBLE PROTEIN"/>
    <property type="match status" value="1"/>
</dbReference>
<keyword evidence="2" id="KW-1003">Cell membrane</keyword>
<evidence type="ECO:0000256" key="2">
    <source>
        <dbReference type="ARBA" id="ARBA00022475"/>
    </source>
</evidence>
<dbReference type="Proteomes" id="UP001501671">
    <property type="component" value="Unassembled WGS sequence"/>
</dbReference>
<dbReference type="Gene3D" id="1.20.81.30">
    <property type="entry name" value="Type II secretion system (T2SS), domain F"/>
    <property type="match status" value="1"/>
</dbReference>
<proteinExistence type="predicted"/>
<dbReference type="EMBL" id="BAABFO010000015">
    <property type="protein sequence ID" value="GAA4336397.1"/>
    <property type="molecule type" value="Genomic_DNA"/>
</dbReference>
<dbReference type="InterPro" id="IPR042094">
    <property type="entry name" value="T2SS_GspF_sf"/>
</dbReference>
<dbReference type="Pfam" id="PF00482">
    <property type="entry name" value="T2SSF"/>
    <property type="match status" value="1"/>
</dbReference>
<dbReference type="PANTHER" id="PTHR35007">
    <property type="entry name" value="INTEGRAL MEMBRANE PROTEIN-RELATED"/>
    <property type="match status" value="1"/>
</dbReference>